<organism evidence="2 3">
    <name type="scientific">Maritalea porphyrae</name>
    <dbReference type="NCBI Taxonomy" id="880732"/>
    <lineage>
        <taxon>Bacteria</taxon>
        <taxon>Pseudomonadati</taxon>
        <taxon>Pseudomonadota</taxon>
        <taxon>Alphaproteobacteria</taxon>
        <taxon>Hyphomicrobiales</taxon>
        <taxon>Devosiaceae</taxon>
        <taxon>Maritalea</taxon>
    </lineage>
</organism>
<dbReference type="Pfam" id="PF13468">
    <property type="entry name" value="Glyoxalase_3"/>
    <property type="match status" value="1"/>
</dbReference>
<reference evidence="2" key="2">
    <citation type="submission" date="2023-01" db="EMBL/GenBank/DDBJ databases">
        <title>Draft genome sequence of Maritalea porphyrae strain NBRC 107169.</title>
        <authorList>
            <person name="Sun Q."/>
            <person name="Mori K."/>
        </authorList>
    </citation>
    <scope>NUCLEOTIDE SEQUENCE</scope>
    <source>
        <strain evidence="2">NBRC 107169</strain>
    </source>
</reference>
<dbReference type="EMBL" id="BSNI01000002">
    <property type="protein sequence ID" value="GLQ16781.1"/>
    <property type="molecule type" value="Genomic_DNA"/>
</dbReference>
<dbReference type="InterPro" id="IPR025870">
    <property type="entry name" value="Glyoxalase-like_dom"/>
</dbReference>
<evidence type="ECO:0000259" key="1">
    <source>
        <dbReference type="Pfam" id="PF13468"/>
    </source>
</evidence>
<dbReference type="InterPro" id="IPR029068">
    <property type="entry name" value="Glyas_Bleomycin-R_OHBP_Dase"/>
</dbReference>
<feature type="domain" description="Glyoxalase-like" evidence="1">
    <location>
        <begin position="4"/>
        <end position="160"/>
    </location>
</feature>
<evidence type="ECO:0000313" key="2">
    <source>
        <dbReference type="EMBL" id="GLQ16781.1"/>
    </source>
</evidence>
<keyword evidence="3" id="KW-1185">Reference proteome</keyword>
<evidence type="ECO:0000313" key="3">
    <source>
        <dbReference type="Proteomes" id="UP001161405"/>
    </source>
</evidence>
<dbReference type="RefSeq" id="WP_284362516.1">
    <property type="nucleotide sequence ID" value="NZ_BSNI01000002.1"/>
</dbReference>
<reference evidence="2" key="1">
    <citation type="journal article" date="2014" name="Int. J. Syst. Evol. Microbiol.">
        <title>Complete genome of a new Firmicutes species belonging to the dominant human colonic microbiota ('Ruminococcus bicirculans') reveals two chromosomes and a selective capacity to utilize plant glucans.</title>
        <authorList>
            <consortium name="NISC Comparative Sequencing Program"/>
            <person name="Wegmann U."/>
            <person name="Louis P."/>
            <person name="Goesmann A."/>
            <person name="Henrissat B."/>
            <person name="Duncan S.H."/>
            <person name="Flint H.J."/>
        </authorList>
    </citation>
    <scope>NUCLEOTIDE SEQUENCE</scope>
    <source>
        <strain evidence="2">NBRC 107169</strain>
    </source>
</reference>
<proteinExistence type="predicted"/>
<gene>
    <name evidence="2" type="ORF">GCM10007879_10300</name>
</gene>
<comment type="caution">
    <text evidence="2">The sequence shown here is derived from an EMBL/GenBank/DDBJ whole genome shotgun (WGS) entry which is preliminary data.</text>
</comment>
<protein>
    <recommendedName>
        <fullName evidence="1">Glyoxalase-like domain-containing protein</fullName>
    </recommendedName>
</protein>
<accession>A0ABQ5UNB8</accession>
<dbReference type="Proteomes" id="UP001161405">
    <property type="component" value="Unassembled WGS sequence"/>
</dbReference>
<name>A0ABQ5UNB8_9HYPH</name>
<dbReference type="Gene3D" id="3.10.180.10">
    <property type="entry name" value="2,3-Dihydroxybiphenyl 1,2-Dioxygenase, domain 1"/>
    <property type="match status" value="1"/>
</dbReference>
<sequence>MLKFDHIALGARDLEKSSETLSEQLGVLPFGGGEHELFGTHNKLWRIETQTYPIYLELLAINPKAAPQRSRWFGLETSIESDGIQLLGFVAGTDNIASAAAQPPFDHKLTPIDVARGDLRWKFGITKDGGLVENGALPYLIEWQNGRHPTDRIAPQGINLLRVGGALLHQLDLDWPCEVAPETTTLFEVQLRGAAGNLLYFVRPPRD</sequence>